<sequence length="201" mass="22446">MMPIPVHCAVEDKLSEAILLRCFSECGLTHATTLSRGGFGYLKKIAPALNLSAQGMPYVMLTDLDDGPCAPELIANWMNGQMRHPHFLLRVAVREVEAWLLADTANFSQFLGISANLLPEDCEMLPDPKLELLKAARRSRHRKIREDLVTQEAHGPVQGPDYNGALAKFVAENWDLSEAAGRCPSLQKLMIRLRELEQTLR</sequence>
<evidence type="ECO:0000313" key="1">
    <source>
        <dbReference type="EMBL" id="MBK1834156.1"/>
    </source>
</evidence>
<organism evidence="1 2">
    <name type="scientific">Roseibacillus ishigakijimensis</name>
    <dbReference type="NCBI Taxonomy" id="454146"/>
    <lineage>
        <taxon>Bacteria</taxon>
        <taxon>Pseudomonadati</taxon>
        <taxon>Verrucomicrobiota</taxon>
        <taxon>Verrucomicrobiia</taxon>
        <taxon>Verrucomicrobiales</taxon>
        <taxon>Verrucomicrobiaceae</taxon>
        <taxon>Roseibacillus</taxon>
    </lineage>
</organism>
<protein>
    <recommendedName>
        <fullName evidence="3">DUF4276 family protein</fullName>
    </recommendedName>
</protein>
<gene>
    <name evidence="1" type="ORF">JIN78_08790</name>
</gene>
<dbReference type="EMBL" id="JAENIO010000018">
    <property type="protein sequence ID" value="MBK1834156.1"/>
    <property type="molecule type" value="Genomic_DNA"/>
</dbReference>
<accession>A0A934RTD5</accession>
<proteinExistence type="predicted"/>
<dbReference type="Proteomes" id="UP000604083">
    <property type="component" value="Unassembled WGS sequence"/>
</dbReference>
<name>A0A934RTD5_9BACT</name>
<reference evidence="1" key="1">
    <citation type="submission" date="2021-01" db="EMBL/GenBank/DDBJ databases">
        <title>Modified the classification status of verrucomicrobia.</title>
        <authorList>
            <person name="Feng X."/>
        </authorList>
    </citation>
    <scope>NUCLEOTIDE SEQUENCE</scope>
    <source>
        <strain evidence="1">KCTC 12986</strain>
    </source>
</reference>
<dbReference type="AlphaFoldDB" id="A0A934RTD5"/>
<comment type="caution">
    <text evidence="1">The sequence shown here is derived from an EMBL/GenBank/DDBJ whole genome shotgun (WGS) entry which is preliminary data.</text>
</comment>
<evidence type="ECO:0008006" key="3">
    <source>
        <dbReference type="Google" id="ProtNLM"/>
    </source>
</evidence>
<keyword evidence="2" id="KW-1185">Reference proteome</keyword>
<evidence type="ECO:0000313" key="2">
    <source>
        <dbReference type="Proteomes" id="UP000604083"/>
    </source>
</evidence>
<dbReference type="RefSeq" id="WP_377173800.1">
    <property type="nucleotide sequence ID" value="NZ_JBHUJA010000004.1"/>
</dbReference>